<gene>
    <name evidence="7" type="ORF">SAMN04487928_103170</name>
</gene>
<feature type="transmembrane region" description="Helical" evidence="6">
    <location>
        <begin position="44"/>
        <end position="60"/>
    </location>
</feature>
<dbReference type="GO" id="GO:0005886">
    <property type="term" value="C:plasma membrane"/>
    <property type="evidence" value="ECO:0007669"/>
    <property type="project" value="UniProtKB-ARBA"/>
</dbReference>
<evidence type="ECO:0000256" key="4">
    <source>
        <dbReference type="ARBA" id="ARBA00022989"/>
    </source>
</evidence>
<dbReference type="AlphaFoldDB" id="A0A1I5R7N4"/>
<feature type="transmembrane region" description="Helical" evidence="6">
    <location>
        <begin position="67"/>
        <end position="85"/>
    </location>
</feature>
<protein>
    <submittedName>
        <fullName evidence="7">Energy-coupling factor transport system permease protein</fullName>
    </submittedName>
</protein>
<dbReference type="InterPro" id="IPR003339">
    <property type="entry name" value="ABC/ECF_trnsptr_transmembrane"/>
</dbReference>
<evidence type="ECO:0000313" key="7">
    <source>
        <dbReference type="EMBL" id="SFP54558.1"/>
    </source>
</evidence>
<name>A0A1I5R7N4_9FIRM</name>
<evidence type="ECO:0000256" key="3">
    <source>
        <dbReference type="ARBA" id="ARBA00022692"/>
    </source>
</evidence>
<evidence type="ECO:0000313" key="8">
    <source>
        <dbReference type="Proteomes" id="UP000182624"/>
    </source>
</evidence>
<dbReference type="Pfam" id="PF02361">
    <property type="entry name" value="CbiQ"/>
    <property type="match status" value="1"/>
</dbReference>
<evidence type="ECO:0000256" key="5">
    <source>
        <dbReference type="ARBA" id="ARBA00023136"/>
    </source>
</evidence>
<dbReference type="Proteomes" id="UP000182624">
    <property type="component" value="Unassembled WGS sequence"/>
</dbReference>
<keyword evidence="5 6" id="KW-0472">Membrane</keyword>
<dbReference type="PANTHER" id="PTHR34857:SF2">
    <property type="entry name" value="SLL0384 PROTEIN"/>
    <property type="match status" value="1"/>
</dbReference>
<dbReference type="EMBL" id="FOXO01000003">
    <property type="protein sequence ID" value="SFP54558.1"/>
    <property type="molecule type" value="Genomic_DNA"/>
</dbReference>
<keyword evidence="4 6" id="KW-1133">Transmembrane helix</keyword>
<reference evidence="8" key="1">
    <citation type="submission" date="2016-10" db="EMBL/GenBank/DDBJ databases">
        <authorList>
            <person name="Varghese N."/>
            <person name="Submissions S."/>
        </authorList>
    </citation>
    <scope>NUCLEOTIDE SEQUENCE [LARGE SCALE GENOMIC DNA]</scope>
    <source>
        <strain evidence="8">P18</strain>
    </source>
</reference>
<feature type="transmembrane region" description="Helical" evidence="6">
    <location>
        <begin position="91"/>
        <end position="110"/>
    </location>
</feature>
<dbReference type="RefSeq" id="WP_022753562.1">
    <property type="nucleotide sequence ID" value="NZ_FOXO01000003.1"/>
</dbReference>
<dbReference type="PANTHER" id="PTHR34857">
    <property type="entry name" value="SLL0384 PROTEIN"/>
    <property type="match status" value="1"/>
</dbReference>
<dbReference type="CDD" id="cd16914">
    <property type="entry name" value="EcfT"/>
    <property type="match status" value="1"/>
</dbReference>
<dbReference type="OrthoDB" id="3730291at2"/>
<evidence type="ECO:0000256" key="1">
    <source>
        <dbReference type="ARBA" id="ARBA00004141"/>
    </source>
</evidence>
<proteinExistence type="predicted"/>
<evidence type="ECO:0000256" key="2">
    <source>
        <dbReference type="ARBA" id="ARBA00022475"/>
    </source>
</evidence>
<sequence>MESAVYNPGKLDRGLIMDPRTKLALLITVTTFALGGAGGRRCGMLVPVLCMVPFLLLLTAKRFKTAIIGIVLFWGSSMLLAFANAHDLRGLIYYIILGSCGVLGRFLPCIMMGRYLMESTTVSEFTAAMKKLHVSDNFIIPLSVMFRFFPTVVDEADSISCAMKMRGINIGGRHASKIIEYRMVPLMTCCVNIGEELSAAALTRGLGGEVKRTNICRIGFHLQDYAALLLCLVPWVLLIVDVVR</sequence>
<dbReference type="InterPro" id="IPR051611">
    <property type="entry name" value="ECF_transporter_component"/>
</dbReference>
<feature type="transmembrane region" description="Helical" evidence="6">
    <location>
        <begin position="225"/>
        <end position="243"/>
    </location>
</feature>
<accession>A0A1I5R7N4</accession>
<keyword evidence="8" id="KW-1185">Reference proteome</keyword>
<evidence type="ECO:0000256" key="6">
    <source>
        <dbReference type="SAM" id="Phobius"/>
    </source>
</evidence>
<organism evidence="7 8">
    <name type="scientific">Butyrivibrio proteoclasticus</name>
    <dbReference type="NCBI Taxonomy" id="43305"/>
    <lineage>
        <taxon>Bacteria</taxon>
        <taxon>Bacillati</taxon>
        <taxon>Bacillota</taxon>
        <taxon>Clostridia</taxon>
        <taxon>Lachnospirales</taxon>
        <taxon>Lachnospiraceae</taxon>
        <taxon>Butyrivibrio</taxon>
    </lineage>
</organism>
<keyword evidence="2" id="KW-1003">Cell membrane</keyword>
<comment type="subcellular location">
    <subcellularLocation>
        <location evidence="1">Membrane</location>
        <topology evidence="1">Multi-pass membrane protein</topology>
    </subcellularLocation>
</comment>
<keyword evidence="3 6" id="KW-0812">Transmembrane</keyword>